<evidence type="ECO:0000313" key="2">
    <source>
        <dbReference type="Proteomes" id="UP000319175"/>
    </source>
</evidence>
<dbReference type="EMBL" id="VFJE01000056">
    <property type="protein sequence ID" value="TPD65921.1"/>
    <property type="molecule type" value="Genomic_DNA"/>
</dbReference>
<protein>
    <submittedName>
        <fullName evidence="1">Uncharacterized protein</fullName>
    </submittedName>
</protein>
<sequence>MAMLNLHKKDLQLGLDLKNEYGVKITQEYLQTISSICTQLFELANKNTVSIADVNNFEKKNIIPQLLKYSIFSQTKEVNGTINNLRILSNLLKAKIVIDANAKGDLKYNEDLNSILTFVSNLDKLDKAETYQSVIDLVQQNNENVAI</sequence>
<dbReference type="AlphaFoldDB" id="A0A501Q1W3"/>
<evidence type="ECO:0000313" key="1">
    <source>
        <dbReference type="EMBL" id="TPD65921.1"/>
    </source>
</evidence>
<organism evidence="1 2">
    <name type="scientific">Flavobacterium microcysteis</name>
    <dbReference type="NCBI Taxonomy" id="2596891"/>
    <lineage>
        <taxon>Bacteria</taxon>
        <taxon>Pseudomonadati</taxon>
        <taxon>Bacteroidota</taxon>
        <taxon>Flavobacteriia</taxon>
        <taxon>Flavobacteriales</taxon>
        <taxon>Flavobacteriaceae</taxon>
        <taxon>Flavobacterium</taxon>
    </lineage>
</organism>
<comment type="caution">
    <text evidence="1">The sequence shown here is derived from an EMBL/GenBank/DDBJ whole genome shotgun (WGS) entry which is preliminary data.</text>
</comment>
<reference evidence="1 2" key="1">
    <citation type="submission" date="2019-06" db="EMBL/GenBank/DDBJ databases">
        <title>Flavobacterium sp. MaA-Y11 from geoumgang.</title>
        <authorList>
            <person name="Jeong S."/>
        </authorList>
    </citation>
    <scope>NUCLEOTIDE SEQUENCE [LARGE SCALE GENOMIC DNA]</scope>
    <source>
        <strain evidence="1 2">MaA-Y11</strain>
    </source>
</reference>
<dbReference type="Proteomes" id="UP000319175">
    <property type="component" value="Unassembled WGS sequence"/>
</dbReference>
<keyword evidence="2" id="KW-1185">Reference proteome</keyword>
<accession>A0A501Q1W3</accession>
<gene>
    <name evidence="1" type="ORF">FJA49_17225</name>
</gene>
<name>A0A501Q1W3_9FLAO</name>
<proteinExistence type="predicted"/>